<dbReference type="SUPFAM" id="SSF55031">
    <property type="entry name" value="Bacterial exopeptidase dimerisation domain"/>
    <property type="match status" value="1"/>
</dbReference>
<keyword evidence="3" id="KW-0479">Metal-binding</keyword>
<feature type="binding site" evidence="3">
    <location>
        <position position="95"/>
    </location>
    <ligand>
        <name>Zn(2+)</name>
        <dbReference type="ChEBI" id="CHEBI:29105"/>
        <label>2</label>
    </ligand>
</feature>
<feature type="binding site" evidence="3">
    <location>
        <position position="84"/>
    </location>
    <ligand>
        <name>Zn(2+)</name>
        <dbReference type="ChEBI" id="CHEBI:29105"/>
        <label>1</label>
    </ligand>
</feature>
<comment type="cofactor">
    <cofactor evidence="3">
        <name>Zn(2+)</name>
        <dbReference type="ChEBI" id="CHEBI:29105"/>
    </cofactor>
    <text evidence="3">Binds 2 Zn(2+) ions per subunit.</text>
</comment>
<accession>A0A5B8KXB6</accession>
<dbReference type="Pfam" id="PF01546">
    <property type="entry name" value="Peptidase_M20"/>
    <property type="match status" value="1"/>
</dbReference>
<dbReference type="InterPro" id="IPR002933">
    <property type="entry name" value="Peptidase_M20"/>
</dbReference>
<gene>
    <name evidence="4" type="ORF">FQ775_08045</name>
</gene>
<dbReference type="KEGG" id="niy:FQ775_08045"/>
<organism evidence="4 5">
    <name type="scientific">Nitratireductor mangrovi</name>
    <dbReference type="NCBI Taxonomy" id="2599600"/>
    <lineage>
        <taxon>Bacteria</taxon>
        <taxon>Pseudomonadati</taxon>
        <taxon>Pseudomonadota</taxon>
        <taxon>Alphaproteobacteria</taxon>
        <taxon>Hyphomicrobiales</taxon>
        <taxon>Phyllobacteriaceae</taxon>
        <taxon>Nitratireductor</taxon>
    </lineage>
</organism>
<comment type="similarity">
    <text evidence="1">Belongs to the peptidase M20 family.</text>
</comment>
<evidence type="ECO:0000313" key="5">
    <source>
        <dbReference type="Proteomes" id="UP000321389"/>
    </source>
</evidence>
<protein>
    <submittedName>
        <fullName evidence="4">Zn-dependent hydrolase</fullName>
    </submittedName>
</protein>
<dbReference type="NCBIfam" id="TIGR01879">
    <property type="entry name" value="hydantase"/>
    <property type="match status" value="1"/>
</dbReference>
<feature type="binding site" evidence="3">
    <location>
        <position position="193"/>
    </location>
    <ligand>
        <name>Zn(2+)</name>
        <dbReference type="ChEBI" id="CHEBI:29105"/>
        <label>1</label>
    </ligand>
</feature>
<dbReference type="Proteomes" id="UP000321389">
    <property type="component" value="Chromosome"/>
</dbReference>
<keyword evidence="3" id="KW-0862">Zinc</keyword>
<dbReference type="OrthoDB" id="9808195at2"/>
<dbReference type="CDD" id="cd03884">
    <property type="entry name" value="M20_bAS"/>
    <property type="match status" value="1"/>
</dbReference>
<dbReference type="InterPro" id="IPR036264">
    <property type="entry name" value="Bact_exopeptidase_dim_dom"/>
</dbReference>
<dbReference type="Gene3D" id="3.30.70.360">
    <property type="match status" value="1"/>
</dbReference>
<proteinExistence type="inferred from homology"/>
<evidence type="ECO:0000256" key="3">
    <source>
        <dbReference type="PIRSR" id="PIRSR001235-1"/>
    </source>
</evidence>
<name>A0A5B8KXB6_9HYPH</name>
<dbReference type="GO" id="GO:0016813">
    <property type="term" value="F:hydrolase activity, acting on carbon-nitrogen (but not peptide) bonds, in linear amidines"/>
    <property type="evidence" value="ECO:0007669"/>
    <property type="project" value="InterPro"/>
</dbReference>
<dbReference type="RefSeq" id="WP_146298982.1">
    <property type="nucleotide sequence ID" value="NZ_CP042301.2"/>
</dbReference>
<dbReference type="InterPro" id="IPR010158">
    <property type="entry name" value="Amidase_Cbmase"/>
</dbReference>
<keyword evidence="5" id="KW-1185">Reference proteome</keyword>
<dbReference type="PANTHER" id="PTHR32494:SF5">
    <property type="entry name" value="ALLANTOATE AMIDOHYDROLASE"/>
    <property type="match status" value="1"/>
</dbReference>
<keyword evidence="2 4" id="KW-0378">Hydrolase</keyword>
<dbReference type="SUPFAM" id="SSF53187">
    <property type="entry name" value="Zn-dependent exopeptidases"/>
    <property type="match status" value="1"/>
</dbReference>
<dbReference type="GO" id="GO:0046872">
    <property type="term" value="F:metal ion binding"/>
    <property type="evidence" value="ECO:0007669"/>
    <property type="project" value="UniProtKB-KW"/>
</dbReference>
<sequence length="422" mass="44307">MNGRSAPAIDSGRLRELLSDINSFGVDSSGGYSRPGFSDADMAARHWLKDRMTSEGLATWLDAVGNLFGRLGPQDGPCIMTGSHLDTVPQGGAYDGALGVAVALECVLAIRDAGIEPAIPIEVVATSEEEGRFGGMLGSQAIAGLVTSEWIANASDADGVRLPDAMRAQGLDPLRAETARREPGMVTAFVELHVEQGPVLEAASVPIGIADSVSGIIHRGVTLSGAANHSGTTPMEMRADAFAGLAGIAAAIPDIVSAAGTDQSRITIGKVELKPNFPHTVPGEAAFSVIIRDTDEAVMRRLARAIDDAIEQGAKRNRLRYELVERSRIAPVLLDVRLADLLAAEAEKLGLGHLRMASGAGHDAQTMQALCPSALIFVPSRGGISHAPEEWTDWEAILAGARLMLASLMRLSASDLRFAATR</sequence>
<dbReference type="PIRSF" id="PIRSF001235">
    <property type="entry name" value="Amidase_carbamoylase"/>
    <property type="match status" value="1"/>
</dbReference>
<evidence type="ECO:0000256" key="2">
    <source>
        <dbReference type="ARBA" id="ARBA00022801"/>
    </source>
</evidence>
<dbReference type="EMBL" id="CP042301">
    <property type="protein sequence ID" value="QDZ00334.1"/>
    <property type="molecule type" value="Genomic_DNA"/>
</dbReference>
<feature type="binding site" evidence="3">
    <location>
        <position position="95"/>
    </location>
    <ligand>
        <name>Zn(2+)</name>
        <dbReference type="ChEBI" id="CHEBI:29105"/>
        <label>1</label>
    </ligand>
</feature>
<feature type="binding site" evidence="3">
    <location>
        <position position="386"/>
    </location>
    <ligand>
        <name>Zn(2+)</name>
        <dbReference type="ChEBI" id="CHEBI:29105"/>
        <label>2</label>
    </ligand>
</feature>
<reference evidence="4" key="1">
    <citation type="submission" date="2020-04" db="EMBL/GenBank/DDBJ databases">
        <title>Nitratireductor sp. nov. isolated from mangrove soil.</title>
        <authorList>
            <person name="Ye Y."/>
        </authorList>
    </citation>
    <scope>NUCLEOTIDE SEQUENCE</scope>
    <source>
        <strain evidence="4">SY7</strain>
    </source>
</reference>
<dbReference type="Gene3D" id="3.40.630.10">
    <property type="entry name" value="Zn peptidases"/>
    <property type="match status" value="1"/>
</dbReference>
<dbReference type="PANTHER" id="PTHR32494">
    <property type="entry name" value="ALLANTOATE DEIMINASE-RELATED"/>
    <property type="match status" value="1"/>
</dbReference>
<evidence type="ECO:0000256" key="1">
    <source>
        <dbReference type="ARBA" id="ARBA00006153"/>
    </source>
</evidence>
<feature type="binding site" evidence="3">
    <location>
        <position position="130"/>
    </location>
    <ligand>
        <name>Zn(2+)</name>
        <dbReference type="ChEBI" id="CHEBI:29105"/>
        <label>2</label>
    </ligand>
</feature>
<dbReference type="NCBIfam" id="NF006771">
    <property type="entry name" value="PRK09290.1-5"/>
    <property type="match status" value="1"/>
</dbReference>
<evidence type="ECO:0000313" key="4">
    <source>
        <dbReference type="EMBL" id="QDZ00334.1"/>
    </source>
</evidence>
<dbReference type="AlphaFoldDB" id="A0A5B8KXB6"/>